<sequence>MFKLEILPIGSLLKIYVLSSFYLFENEVYAIETFGSTGRGIVRDADDVSHYMKEFDVGFVPLRQKLLATIEKNFGTLAFCKRWLDRLGETKYAMGLRNLVEMNVVRAYPPLVDSKGSYTAQWDERKNTLIGLVLKIWKLKQNVLLLSSTSSTQKAGLNSKN</sequence>
<dbReference type="GO" id="GO:0008235">
    <property type="term" value="F:metalloexopeptidase activity"/>
    <property type="evidence" value="ECO:0007669"/>
    <property type="project" value="TreeGrafter"/>
</dbReference>
<name>A0A0R3TU44_RODNA</name>
<dbReference type="Proteomes" id="UP000278807">
    <property type="component" value="Unassembled WGS sequence"/>
</dbReference>
<proteinExistence type="predicted"/>
<dbReference type="WBParaSite" id="HNAJ_0001126001-mRNA-1">
    <property type="protein sequence ID" value="HNAJ_0001126001-mRNA-1"/>
    <property type="gene ID" value="HNAJ_0001126001"/>
</dbReference>
<dbReference type="OrthoDB" id="7848262at2759"/>
<dbReference type="STRING" id="102285.A0A0R3TU44"/>
<accession>A0A0R3TU44</accession>
<reference evidence="4" key="1">
    <citation type="submission" date="2017-02" db="UniProtKB">
        <authorList>
            <consortium name="WormBaseParasite"/>
        </authorList>
    </citation>
    <scope>IDENTIFICATION</scope>
</reference>
<protein>
    <submittedName>
        <fullName evidence="4">Reverse transcriptase</fullName>
    </submittedName>
</protein>
<organism evidence="4">
    <name type="scientific">Rodentolepis nana</name>
    <name type="common">Dwarf tapeworm</name>
    <name type="synonym">Hymenolepis nana</name>
    <dbReference type="NCBI Taxonomy" id="102285"/>
    <lineage>
        <taxon>Eukaryota</taxon>
        <taxon>Metazoa</taxon>
        <taxon>Spiralia</taxon>
        <taxon>Lophotrochozoa</taxon>
        <taxon>Platyhelminthes</taxon>
        <taxon>Cestoda</taxon>
        <taxon>Eucestoda</taxon>
        <taxon>Cyclophyllidea</taxon>
        <taxon>Hymenolepididae</taxon>
        <taxon>Rodentolepis</taxon>
    </lineage>
</organism>
<keyword evidence="3" id="KW-1185">Reference proteome</keyword>
<dbReference type="PANTHER" id="PTHR45777:SF2">
    <property type="entry name" value="METHIONINE AMINOPEPTIDASE 2"/>
    <property type="match status" value="1"/>
</dbReference>
<dbReference type="GO" id="GO:0005737">
    <property type="term" value="C:cytoplasm"/>
    <property type="evidence" value="ECO:0007669"/>
    <property type="project" value="TreeGrafter"/>
</dbReference>
<evidence type="ECO:0000313" key="3">
    <source>
        <dbReference type="Proteomes" id="UP000278807"/>
    </source>
</evidence>
<dbReference type="GO" id="GO:0004177">
    <property type="term" value="F:aminopeptidase activity"/>
    <property type="evidence" value="ECO:0007669"/>
    <property type="project" value="TreeGrafter"/>
</dbReference>
<evidence type="ECO:0000256" key="1">
    <source>
        <dbReference type="ARBA" id="ARBA00022801"/>
    </source>
</evidence>
<dbReference type="Gene3D" id="1.10.10.10">
    <property type="entry name" value="Winged helix-like DNA-binding domain superfamily/Winged helix DNA-binding domain"/>
    <property type="match status" value="1"/>
</dbReference>
<reference evidence="2 3" key="2">
    <citation type="submission" date="2018-11" db="EMBL/GenBank/DDBJ databases">
        <authorList>
            <consortium name="Pathogen Informatics"/>
        </authorList>
    </citation>
    <scope>NUCLEOTIDE SEQUENCE [LARGE SCALE GENOMIC DNA]</scope>
</reference>
<dbReference type="InterPro" id="IPR050247">
    <property type="entry name" value="Met_Aminopeptidase_Type2"/>
</dbReference>
<dbReference type="AlphaFoldDB" id="A0A0R3TU44"/>
<keyword evidence="1" id="KW-0378">Hydrolase</keyword>
<gene>
    <name evidence="2" type="ORF">HNAJ_LOCUS11250</name>
</gene>
<dbReference type="InterPro" id="IPR036390">
    <property type="entry name" value="WH_DNA-bd_sf"/>
</dbReference>
<dbReference type="PANTHER" id="PTHR45777">
    <property type="entry name" value="METHIONINE AMINOPEPTIDASE 2"/>
    <property type="match status" value="1"/>
</dbReference>
<evidence type="ECO:0000313" key="2">
    <source>
        <dbReference type="EMBL" id="VDO09943.1"/>
    </source>
</evidence>
<evidence type="ECO:0000313" key="4">
    <source>
        <dbReference type="WBParaSite" id="HNAJ_0001126001-mRNA-1"/>
    </source>
</evidence>
<dbReference type="EMBL" id="UZAE01013459">
    <property type="protein sequence ID" value="VDO09943.1"/>
    <property type="molecule type" value="Genomic_DNA"/>
</dbReference>
<dbReference type="InterPro" id="IPR036388">
    <property type="entry name" value="WH-like_DNA-bd_sf"/>
</dbReference>
<dbReference type="SUPFAM" id="SSF46785">
    <property type="entry name" value="Winged helix' DNA-binding domain"/>
    <property type="match status" value="1"/>
</dbReference>